<name>A0A0C3TIA6_GUITC</name>
<dbReference type="PANTHER" id="PTHR12327:SF0">
    <property type="entry name" value="ALPHA-TUBULIN N-ACETYLTRANSFERASE 1"/>
    <property type="match status" value="1"/>
</dbReference>
<evidence type="ECO:0000256" key="1">
    <source>
        <dbReference type="ARBA" id="ARBA00022679"/>
    </source>
</evidence>
<keyword evidence="6" id="KW-1185">Reference proteome</keyword>
<feature type="site" description="Crucial for catalytic activity" evidence="3">
    <location>
        <position position="28"/>
    </location>
</feature>
<dbReference type="GO" id="GO:0019799">
    <property type="term" value="F:tubulin N-acetyltransferase activity"/>
    <property type="evidence" value="ECO:0007669"/>
    <property type="project" value="UniProtKB-UniRule"/>
</dbReference>
<comment type="catalytic activity">
    <reaction evidence="3">
        <text>L-lysyl-[alpha-tubulin] + acetyl-CoA = N(6)-acetyl-L-lysyl-[alpha-tubulin] + CoA + H(+)</text>
        <dbReference type="Rhea" id="RHEA:15277"/>
        <dbReference type="Rhea" id="RHEA-COMP:11278"/>
        <dbReference type="Rhea" id="RHEA-COMP:11279"/>
        <dbReference type="ChEBI" id="CHEBI:15378"/>
        <dbReference type="ChEBI" id="CHEBI:29969"/>
        <dbReference type="ChEBI" id="CHEBI:57287"/>
        <dbReference type="ChEBI" id="CHEBI:57288"/>
        <dbReference type="ChEBI" id="CHEBI:61930"/>
        <dbReference type="EC" id="2.3.1.108"/>
    </reaction>
</comment>
<evidence type="ECO:0000259" key="4">
    <source>
        <dbReference type="PROSITE" id="PS51730"/>
    </source>
</evidence>
<dbReference type="AlphaFoldDB" id="A0A0C3TIA6"/>
<protein>
    <recommendedName>
        <fullName evidence="3">Alpha-tubulin N-acetyltransferase</fullName>
        <shortName evidence="3">Alpha-TAT</shortName>
        <shortName evidence="3">TAT</shortName>
        <ecNumber evidence="3">2.3.1.108</ecNumber>
    </recommendedName>
    <alternativeName>
        <fullName evidence="3">Acetyltransferase mec-17 homolog</fullName>
    </alternativeName>
</protein>
<sequence>MIRRSSQRHKNALEVIIDNFGKRSAVAQGLGAVITTMQKLLCSDHRLYIHRSERTVNGILKVGKKHLFIRDASADKMHEIEPMCVLDFYVHESLQKRGIGRQLFDEMLAREKVQPHMLGYDRPSPKLLSFLRKHFSLMDFEPQANNFVVFRSYFRASSSNSKENLHAANVTDRQYRQRSDGNFISSNNFFLGGRGSSHASQHANWSRRGHHGMPPPSAPAVMGEDEDEVVVSSYRCCQGSKCWVTGRVRRRGGSTIWTRSRSSREAVSSVPMRCREGGRMSTISSRQSVETATRM</sequence>
<dbReference type="InterPro" id="IPR016181">
    <property type="entry name" value="Acyl_CoA_acyltransferase"/>
</dbReference>
<dbReference type="PANTHER" id="PTHR12327">
    <property type="entry name" value="ALPHA-TUBULIN N-ACETYLTRANSFERASE 1"/>
    <property type="match status" value="1"/>
</dbReference>
<dbReference type="Proteomes" id="UP000011087">
    <property type="component" value="Unassembled WGS sequence"/>
</dbReference>
<dbReference type="EC" id="2.3.1.108" evidence="3"/>
<dbReference type="GO" id="GO:0005874">
    <property type="term" value="C:microtubule"/>
    <property type="evidence" value="ECO:0007669"/>
    <property type="project" value="InterPro"/>
</dbReference>
<reference evidence="6" key="1">
    <citation type="journal article" date="2012" name="Nature">
        <title>Algal genomes reveal evolutionary mosaicism and the fate of nucleomorphs.</title>
        <authorList>
            <consortium name="DOE Joint Genome Institute"/>
            <person name="Curtis B.A."/>
            <person name="Tanifuji G."/>
            <person name="Burki F."/>
            <person name="Gruber A."/>
            <person name="Irimia M."/>
            <person name="Maruyama S."/>
            <person name="Arias M.C."/>
            <person name="Ball S.G."/>
            <person name="Gile G.H."/>
            <person name="Hirakawa Y."/>
            <person name="Hopkins J.F."/>
            <person name="Kuo A."/>
            <person name="Rensing S.A."/>
            <person name="Schmutz J."/>
            <person name="Symeonidi A."/>
            <person name="Elias M."/>
            <person name="Eveleigh R.J."/>
            <person name="Herman E.K."/>
            <person name="Klute M.J."/>
            <person name="Nakayama T."/>
            <person name="Obornik M."/>
            <person name="Reyes-Prieto A."/>
            <person name="Armbrust E.V."/>
            <person name="Aves S.J."/>
            <person name="Beiko R.G."/>
            <person name="Coutinho P."/>
            <person name="Dacks J.B."/>
            <person name="Durnford D.G."/>
            <person name="Fast N.M."/>
            <person name="Green B.R."/>
            <person name="Grisdale C.J."/>
            <person name="Hempel F."/>
            <person name="Henrissat B."/>
            <person name="Hoppner M.P."/>
            <person name="Ishida K."/>
            <person name="Kim E."/>
            <person name="Koreny L."/>
            <person name="Kroth P.G."/>
            <person name="Liu Y."/>
            <person name="Malik S.B."/>
            <person name="Maier U.G."/>
            <person name="McRose D."/>
            <person name="Mock T."/>
            <person name="Neilson J.A."/>
            <person name="Onodera N.T."/>
            <person name="Poole A.M."/>
            <person name="Pritham E.J."/>
            <person name="Richards T.A."/>
            <person name="Rocap G."/>
            <person name="Roy S.W."/>
            <person name="Sarai C."/>
            <person name="Schaack S."/>
            <person name="Shirato S."/>
            <person name="Slamovits C.H."/>
            <person name="Spencer D.F."/>
            <person name="Suzuki S."/>
            <person name="Worden A.Z."/>
            <person name="Zauner S."/>
            <person name="Barry K."/>
            <person name="Bell C."/>
            <person name="Bharti A.K."/>
            <person name="Crow J.A."/>
            <person name="Grimwood J."/>
            <person name="Kramer R."/>
            <person name="Lindquist E."/>
            <person name="Lucas S."/>
            <person name="Salamov A."/>
            <person name="McFadden G.I."/>
            <person name="Lane C.E."/>
            <person name="Keeling P.J."/>
            <person name="Gray M.W."/>
            <person name="Grigoriev I.V."/>
            <person name="Archibald J.M."/>
        </authorList>
    </citation>
    <scope>NUCLEOTIDE SEQUENCE</scope>
    <source>
        <strain evidence="6">CCMP2712</strain>
    </source>
</reference>
<dbReference type="InterPro" id="IPR007965">
    <property type="entry name" value="GNAT_ATAT"/>
</dbReference>
<evidence type="ECO:0000256" key="3">
    <source>
        <dbReference type="HAMAP-Rule" id="MF_03130"/>
    </source>
</evidence>
<reference evidence="5" key="3">
    <citation type="submission" date="2015-06" db="UniProtKB">
        <authorList>
            <consortium name="EnsemblProtists"/>
        </authorList>
    </citation>
    <scope>IDENTIFICATION</scope>
</reference>
<feature type="domain" description="N-acetyltransferase" evidence="4">
    <location>
        <begin position="1"/>
        <end position="154"/>
    </location>
</feature>
<dbReference type="PROSITE" id="PS51730">
    <property type="entry name" value="GNAT_ATAT"/>
    <property type="match status" value="1"/>
</dbReference>
<reference evidence="6" key="2">
    <citation type="submission" date="2012-11" db="EMBL/GenBank/DDBJ databases">
        <authorList>
            <person name="Kuo A."/>
            <person name="Curtis B.A."/>
            <person name="Tanifuji G."/>
            <person name="Burki F."/>
            <person name="Gruber A."/>
            <person name="Irimia M."/>
            <person name="Maruyama S."/>
            <person name="Arias M.C."/>
            <person name="Ball S.G."/>
            <person name="Gile G.H."/>
            <person name="Hirakawa Y."/>
            <person name="Hopkins J.F."/>
            <person name="Rensing S.A."/>
            <person name="Schmutz J."/>
            <person name="Symeonidi A."/>
            <person name="Elias M."/>
            <person name="Eveleigh R.J."/>
            <person name="Herman E.K."/>
            <person name="Klute M.J."/>
            <person name="Nakayama T."/>
            <person name="Obornik M."/>
            <person name="Reyes-Prieto A."/>
            <person name="Armbrust E.V."/>
            <person name="Aves S.J."/>
            <person name="Beiko R.G."/>
            <person name="Coutinho P."/>
            <person name="Dacks J.B."/>
            <person name="Durnford D.G."/>
            <person name="Fast N.M."/>
            <person name="Green B.R."/>
            <person name="Grisdale C."/>
            <person name="Hempe F."/>
            <person name="Henrissat B."/>
            <person name="Hoppner M.P."/>
            <person name="Ishida K.-I."/>
            <person name="Kim E."/>
            <person name="Koreny L."/>
            <person name="Kroth P.G."/>
            <person name="Liu Y."/>
            <person name="Malik S.-B."/>
            <person name="Maier U.G."/>
            <person name="McRose D."/>
            <person name="Mock T."/>
            <person name="Neilson J.A."/>
            <person name="Onodera N.T."/>
            <person name="Poole A.M."/>
            <person name="Pritham E.J."/>
            <person name="Richards T.A."/>
            <person name="Rocap G."/>
            <person name="Roy S.W."/>
            <person name="Sarai C."/>
            <person name="Schaack S."/>
            <person name="Shirato S."/>
            <person name="Slamovits C.H."/>
            <person name="Spencer D.F."/>
            <person name="Suzuki S."/>
            <person name="Worden A.Z."/>
            <person name="Zauner S."/>
            <person name="Barry K."/>
            <person name="Bell C."/>
            <person name="Bharti A.K."/>
            <person name="Crow J.A."/>
            <person name="Grimwood J."/>
            <person name="Kramer R."/>
            <person name="Lindquist E."/>
            <person name="Lucas S."/>
            <person name="Salamov A."/>
            <person name="McFadden G.I."/>
            <person name="Lane C.E."/>
            <person name="Keeling P.J."/>
            <person name="Gray M.W."/>
            <person name="Grigoriev I.V."/>
            <person name="Archibald J.M."/>
        </authorList>
    </citation>
    <scope>NUCLEOTIDE SEQUENCE</scope>
    <source>
        <strain evidence="6">CCMP2712</strain>
    </source>
</reference>
<keyword evidence="1 3" id="KW-0808">Transferase</keyword>
<dbReference type="GO" id="GO:0070507">
    <property type="term" value="P:regulation of microtubule cytoskeleton organization"/>
    <property type="evidence" value="ECO:0007669"/>
    <property type="project" value="UniProtKB-UniRule"/>
</dbReference>
<keyword evidence="2 3" id="KW-0012">Acyltransferase</keyword>
<feature type="binding site" evidence="3">
    <location>
        <begin position="88"/>
        <end position="101"/>
    </location>
    <ligand>
        <name>acetyl-CoA</name>
        <dbReference type="ChEBI" id="CHEBI:57288"/>
    </ligand>
</feature>
<dbReference type="InterPro" id="IPR038746">
    <property type="entry name" value="Atat"/>
</dbReference>
<proteinExistence type="inferred from homology"/>
<organism evidence="5 6">
    <name type="scientific">Guillardia theta (strain CCMP2712)</name>
    <name type="common">Cryptophyte</name>
    <dbReference type="NCBI Taxonomy" id="905079"/>
    <lineage>
        <taxon>Eukaryota</taxon>
        <taxon>Cryptophyceae</taxon>
        <taxon>Pyrenomonadales</taxon>
        <taxon>Geminigeraceae</taxon>
        <taxon>Guillardia</taxon>
    </lineage>
</organism>
<dbReference type="Gene3D" id="3.40.630.30">
    <property type="match status" value="1"/>
</dbReference>
<comment type="function">
    <text evidence="3">Specifically acetylates 'Lys-40' in alpha-tubulin on the lumenal side of microtubules. Promotes microtubule destabilization and accelerates microtubule dynamics; this activity may be independent of acetylation activity. Acetylates alpha-tubulin with a slow enzymatic rate, due to a catalytic site that is not optimized for acetyl transfer. Enters the microtubule through each end and diffuses quickly throughout the lumen of microtubules. Acetylates only long/old microtubules because of its slow acetylation rate since it does not have time to act on dynamically unstable microtubules before the enzyme is released.</text>
</comment>
<dbReference type="EnsemblProtists" id="EKX43644">
    <property type="protein sequence ID" value="EKX43644"/>
    <property type="gene ID" value="GUITHDRAFT_72899"/>
</dbReference>
<feature type="binding site" evidence="3">
    <location>
        <begin position="124"/>
        <end position="133"/>
    </location>
    <ligand>
        <name>acetyl-CoA</name>
        <dbReference type="ChEBI" id="CHEBI:57288"/>
    </ligand>
</feature>
<dbReference type="CDD" id="cd04301">
    <property type="entry name" value="NAT_SF"/>
    <property type="match status" value="1"/>
</dbReference>
<dbReference type="HAMAP" id="MF_03130">
    <property type="entry name" value="mec17"/>
    <property type="match status" value="1"/>
</dbReference>
<evidence type="ECO:0000313" key="5">
    <source>
        <dbReference type="EnsemblProtists" id="EKX43644"/>
    </source>
</evidence>
<accession>A0A0C3TIA6</accession>
<dbReference type="Pfam" id="PF05301">
    <property type="entry name" value="Acetyltransf_16"/>
    <property type="match status" value="1"/>
</dbReference>
<evidence type="ECO:0000313" key="6">
    <source>
        <dbReference type="Proteomes" id="UP000011087"/>
    </source>
</evidence>
<comment type="similarity">
    <text evidence="3">Belongs to the acetyltransferase ATAT1 family.</text>
</comment>
<evidence type="ECO:0000256" key="2">
    <source>
        <dbReference type="ARBA" id="ARBA00023315"/>
    </source>
</evidence>
<dbReference type="SUPFAM" id="SSF55729">
    <property type="entry name" value="Acyl-CoA N-acyltransferases (Nat)"/>
    <property type="match status" value="1"/>
</dbReference>
<dbReference type="OMA" id="MHEIEPM"/>